<reference evidence="8" key="1">
    <citation type="submission" date="2021-04" db="EMBL/GenBank/DDBJ databases">
        <title>Luteolibacter sp. 32A isolated from the skin of an Anderson's salamander (Ambystoma andersonii).</title>
        <authorList>
            <person name="Spergser J."/>
            <person name="Busse H.-J."/>
        </authorList>
    </citation>
    <scope>NUCLEOTIDE SEQUENCE</scope>
    <source>
        <strain evidence="8">32A</strain>
    </source>
</reference>
<keyword evidence="1 4" id="KW-0349">Heme</keyword>
<dbReference type="InterPro" id="IPR037524">
    <property type="entry name" value="PA14/GLEYA"/>
</dbReference>
<feature type="domain" description="PA14" evidence="7">
    <location>
        <begin position="157"/>
        <end position="297"/>
    </location>
</feature>
<evidence type="ECO:0000256" key="3">
    <source>
        <dbReference type="ARBA" id="ARBA00023004"/>
    </source>
</evidence>
<dbReference type="GO" id="GO:0046872">
    <property type="term" value="F:metal ion binding"/>
    <property type="evidence" value="ECO:0007669"/>
    <property type="project" value="UniProtKB-KW"/>
</dbReference>
<dbReference type="Gene3D" id="1.10.760.10">
    <property type="entry name" value="Cytochrome c-like domain"/>
    <property type="match status" value="1"/>
</dbReference>
<keyword evidence="2 4" id="KW-0479">Metal-binding</keyword>
<proteinExistence type="predicted"/>
<accession>A0A975J102</accession>
<dbReference type="SUPFAM" id="SSF56988">
    <property type="entry name" value="Anthrax protective antigen"/>
    <property type="match status" value="1"/>
</dbReference>
<evidence type="ECO:0000313" key="9">
    <source>
        <dbReference type="Proteomes" id="UP000676169"/>
    </source>
</evidence>
<keyword evidence="3 4" id="KW-0408">Iron</keyword>
<dbReference type="KEGG" id="lamb:KBB96_03735"/>
<organism evidence="8 9">
    <name type="scientific">Luteolibacter ambystomatis</name>
    <dbReference type="NCBI Taxonomy" id="2824561"/>
    <lineage>
        <taxon>Bacteria</taxon>
        <taxon>Pseudomonadati</taxon>
        <taxon>Verrucomicrobiota</taxon>
        <taxon>Verrucomicrobiia</taxon>
        <taxon>Verrucomicrobiales</taxon>
        <taxon>Verrucomicrobiaceae</taxon>
        <taxon>Luteolibacter</taxon>
    </lineage>
</organism>
<dbReference type="InterPro" id="IPR011658">
    <property type="entry name" value="PA14_dom"/>
</dbReference>
<dbReference type="PROSITE" id="PS51820">
    <property type="entry name" value="PA14"/>
    <property type="match status" value="1"/>
</dbReference>
<evidence type="ECO:0000259" key="7">
    <source>
        <dbReference type="PROSITE" id="PS51820"/>
    </source>
</evidence>
<dbReference type="PROSITE" id="PS51007">
    <property type="entry name" value="CYTC"/>
    <property type="match status" value="1"/>
</dbReference>
<feature type="domain" description="Cytochrome c" evidence="6">
    <location>
        <begin position="25"/>
        <end position="116"/>
    </location>
</feature>
<evidence type="ECO:0000313" key="8">
    <source>
        <dbReference type="EMBL" id="QUE52004.1"/>
    </source>
</evidence>
<dbReference type="Pfam" id="PF00034">
    <property type="entry name" value="Cytochrom_C"/>
    <property type="match status" value="1"/>
</dbReference>
<dbReference type="InterPro" id="IPR009056">
    <property type="entry name" value="Cyt_c-like_dom"/>
</dbReference>
<evidence type="ECO:0000256" key="5">
    <source>
        <dbReference type="SAM" id="SignalP"/>
    </source>
</evidence>
<evidence type="ECO:0000256" key="2">
    <source>
        <dbReference type="ARBA" id="ARBA00022723"/>
    </source>
</evidence>
<dbReference type="Pfam" id="PF07691">
    <property type="entry name" value="PA14"/>
    <property type="match status" value="1"/>
</dbReference>
<dbReference type="Proteomes" id="UP000676169">
    <property type="component" value="Chromosome"/>
</dbReference>
<dbReference type="InterPro" id="IPR036909">
    <property type="entry name" value="Cyt_c-like_dom_sf"/>
</dbReference>
<dbReference type="PANTHER" id="PTHR35008:SF8">
    <property type="entry name" value="ALCOHOL DEHYDROGENASE CYTOCHROME C SUBUNIT"/>
    <property type="match status" value="1"/>
</dbReference>
<dbReference type="EMBL" id="CP073100">
    <property type="protein sequence ID" value="QUE52004.1"/>
    <property type="molecule type" value="Genomic_DNA"/>
</dbReference>
<dbReference type="AlphaFoldDB" id="A0A975J102"/>
<dbReference type="GO" id="GO:0020037">
    <property type="term" value="F:heme binding"/>
    <property type="evidence" value="ECO:0007669"/>
    <property type="project" value="InterPro"/>
</dbReference>
<evidence type="ECO:0000256" key="4">
    <source>
        <dbReference type="PROSITE-ProRule" id="PRU00433"/>
    </source>
</evidence>
<dbReference type="SUPFAM" id="SSF46626">
    <property type="entry name" value="Cytochrome c"/>
    <property type="match status" value="1"/>
</dbReference>
<evidence type="ECO:0000259" key="6">
    <source>
        <dbReference type="PROSITE" id="PS51007"/>
    </source>
</evidence>
<keyword evidence="5" id="KW-0732">Signal</keyword>
<feature type="signal peptide" evidence="5">
    <location>
        <begin position="1"/>
        <end position="22"/>
    </location>
</feature>
<dbReference type="SMART" id="SM00758">
    <property type="entry name" value="PA14"/>
    <property type="match status" value="1"/>
</dbReference>
<dbReference type="InterPro" id="IPR051459">
    <property type="entry name" value="Cytochrome_c-type_DH"/>
</dbReference>
<dbReference type="RefSeq" id="WP_211632427.1">
    <property type="nucleotide sequence ID" value="NZ_CP073100.1"/>
</dbReference>
<dbReference type="PANTHER" id="PTHR35008">
    <property type="entry name" value="BLL4482 PROTEIN-RELATED"/>
    <property type="match status" value="1"/>
</dbReference>
<protein>
    <submittedName>
        <fullName evidence="8">C-type cytochrome</fullName>
    </submittedName>
</protein>
<dbReference type="Gene3D" id="3.90.182.10">
    <property type="entry name" value="Toxin - Anthrax Protective Antigen,domain 1"/>
    <property type="match status" value="1"/>
</dbReference>
<feature type="chain" id="PRO_5037606632" evidence="5">
    <location>
        <begin position="23"/>
        <end position="503"/>
    </location>
</feature>
<name>A0A975J102_9BACT</name>
<sequence>MKPSIRSVPPALGILTATAGLAALAGAQDGGQLYTTYCAACHGVNGEGAQNGQFPPLAGSPWPLGNPDRSIKILIAGLHGEVEVNGKTWNLEMPPQGAMLPDDQIAAILTYVRSSWGNKAPGVETSRVKTVRAATANRTTPWTAAELLKQHPLDVKPPVADLISYVYDGTWKKLPDFNTIKAAATEEEHNGIISIAKAGRKDHFGMVWEGVLDLPVDGDYEFYLAADDGMRLMLDGTPLGEVDGIGPIQGREKQAAGKFAKGPHKLRVEFFEFEGQEEIQIGWRKKGDKNWVWLTDRKAANKPKWPDIMIEPVAEKAAIYRNFIKGTTARGIGIGLPGGVNFAWSADHFAPELIWQGEFMNGGHHWTERGQGYEPPAGDHVVNLSKGEALPEGAKFLGYKLDPKGNPTFSMSIGKSRLLDSYKAGGSDTERTLVRTLSLTGEGSAVDVVITDTLPVQAISSTEFALGNLASVASGPPAPKPKNGKLVLTLATGQTATLLYRWK</sequence>
<dbReference type="GO" id="GO:0009055">
    <property type="term" value="F:electron transfer activity"/>
    <property type="evidence" value="ECO:0007669"/>
    <property type="project" value="InterPro"/>
</dbReference>
<gene>
    <name evidence="8" type="ORF">KBB96_03735</name>
</gene>
<evidence type="ECO:0000256" key="1">
    <source>
        <dbReference type="ARBA" id="ARBA00022617"/>
    </source>
</evidence>
<keyword evidence="9" id="KW-1185">Reference proteome</keyword>